<dbReference type="Pfam" id="PF22741">
    <property type="entry name" value="PTP-NADK"/>
    <property type="match status" value="1"/>
</dbReference>
<dbReference type="PANTHER" id="PTHR31126">
    <property type="entry name" value="TYROSINE-PROTEIN PHOSPHATASE"/>
    <property type="match status" value="1"/>
</dbReference>
<protein>
    <submittedName>
        <fullName evidence="4">Dual specificity phosphatase, catalytic domain</fullName>
    </submittedName>
</protein>
<dbReference type="PROSITE" id="PS00383">
    <property type="entry name" value="TYR_PHOSPHATASE_1"/>
    <property type="match status" value="1"/>
</dbReference>
<dbReference type="InterPro" id="IPR055214">
    <property type="entry name" value="PTP-NADK"/>
</dbReference>
<evidence type="ECO:0000259" key="3">
    <source>
        <dbReference type="PROSITE" id="PS50056"/>
    </source>
</evidence>
<feature type="transmembrane region" description="Helical" evidence="2">
    <location>
        <begin position="12"/>
        <end position="32"/>
    </location>
</feature>
<dbReference type="InterPro" id="IPR029021">
    <property type="entry name" value="Prot-tyrosine_phosphatase-like"/>
</dbReference>
<name>A0A239CG05_9BACT</name>
<dbReference type="GO" id="GO:0016791">
    <property type="term" value="F:phosphatase activity"/>
    <property type="evidence" value="ECO:0007669"/>
    <property type="project" value="TreeGrafter"/>
</dbReference>
<dbReference type="EMBL" id="FZOC01000008">
    <property type="protein sequence ID" value="SNS19145.1"/>
    <property type="molecule type" value="Genomic_DNA"/>
</dbReference>
<dbReference type="InterPro" id="IPR000387">
    <property type="entry name" value="Tyr_Pase_dom"/>
</dbReference>
<evidence type="ECO:0000256" key="1">
    <source>
        <dbReference type="ARBA" id="ARBA00009580"/>
    </source>
</evidence>
<keyword evidence="2" id="KW-0472">Membrane</keyword>
<dbReference type="RefSeq" id="WP_143337407.1">
    <property type="nucleotide sequence ID" value="NZ_FZOC01000008.1"/>
</dbReference>
<feature type="domain" description="Tyrosine specific protein phosphatases" evidence="3">
    <location>
        <begin position="110"/>
        <end position="160"/>
    </location>
</feature>
<proteinExistence type="inferred from homology"/>
<evidence type="ECO:0000256" key="2">
    <source>
        <dbReference type="SAM" id="Phobius"/>
    </source>
</evidence>
<evidence type="ECO:0000313" key="4">
    <source>
        <dbReference type="EMBL" id="SNS19145.1"/>
    </source>
</evidence>
<keyword evidence="5" id="KW-1185">Reference proteome</keyword>
<dbReference type="InterPro" id="IPR016130">
    <property type="entry name" value="Tyr_Pase_AS"/>
</dbReference>
<dbReference type="AlphaFoldDB" id="A0A239CG05"/>
<keyword evidence="2" id="KW-1133">Transmembrane helix</keyword>
<dbReference type="Gene3D" id="3.90.190.10">
    <property type="entry name" value="Protein tyrosine phosphatase superfamily"/>
    <property type="match status" value="1"/>
</dbReference>
<gene>
    <name evidence="4" type="ORF">SAMN04488503_3111</name>
</gene>
<dbReference type="PROSITE" id="PS50056">
    <property type="entry name" value="TYR_PHOSPHATASE_2"/>
    <property type="match status" value="1"/>
</dbReference>
<sequence length="193" mass="21956">MRRRRRSRRGWRAWSIATALLLVLCGGFWLGVRGPDNLHAVADGMVYRSAQMDAATLRHTIREKGIKAILNLRGEKPGSNWYRKEMEAAQAADVLLLNHGLSAQREVSPDELEDVLRLMDRAPKPLLVHCEGGSDRTGLVIAAWVFSRGHRPTEEAYKQLSLRYGHFPYLWSNTDAMDKSFWNYVRQAAGTPR</sequence>
<dbReference type="SUPFAM" id="SSF52799">
    <property type="entry name" value="(Phosphotyrosine protein) phosphatases II"/>
    <property type="match status" value="1"/>
</dbReference>
<evidence type="ECO:0000313" key="5">
    <source>
        <dbReference type="Proteomes" id="UP000198324"/>
    </source>
</evidence>
<keyword evidence="2" id="KW-0812">Transmembrane</keyword>
<organism evidence="4 5">
    <name type="scientific">Humidesulfovibrio mexicanus</name>
    <dbReference type="NCBI Taxonomy" id="147047"/>
    <lineage>
        <taxon>Bacteria</taxon>
        <taxon>Pseudomonadati</taxon>
        <taxon>Thermodesulfobacteriota</taxon>
        <taxon>Desulfovibrionia</taxon>
        <taxon>Desulfovibrionales</taxon>
        <taxon>Desulfovibrionaceae</taxon>
        <taxon>Humidesulfovibrio</taxon>
    </lineage>
</organism>
<dbReference type="Proteomes" id="UP000198324">
    <property type="component" value="Unassembled WGS sequence"/>
</dbReference>
<reference evidence="4 5" key="1">
    <citation type="submission" date="2017-06" db="EMBL/GenBank/DDBJ databases">
        <authorList>
            <person name="Kim H.J."/>
            <person name="Triplett B.A."/>
        </authorList>
    </citation>
    <scope>NUCLEOTIDE SEQUENCE [LARGE SCALE GENOMIC DNA]</scope>
    <source>
        <strain evidence="4 5">DSM 13116</strain>
    </source>
</reference>
<dbReference type="PANTHER" id="PTHR31126:SF72">
    <property type="entry name" value="DUAL SPECIFICITY PROTEIN PHOSPHATASE TPBA"/>
    <property type="match status" value="1"/>
</dbReference>
<dbReference type="OrthoDB" id="9814896at2"/>
<comment type="similarity">
    <text evidence="1">Belongs to the protein-tyrosine phosphatase family.</text>
</comment>
<accession>A0A239CG05</accession>